<proteinExistence type="predicted"/>
<evidence type="ECO:0000256" key="1">
    <source>
        <dbReference type="SAM" id="MobiDB-lite"/>
    </source>
</evidence>
<evidence type="ECO:0000259" key="2">
    <source>
        <dbReference type="Pfam" id="PF26449"/>
    </source>
</evidence>
<organism evidence="3 4">
    <name type="scientific">Candidatus Wildermuthbacteria bacterium RIFCSPLOWO2_01_FULL_48_29</name>
    <dbReference type="NCBI Taxonomy" id="1802462"/>
    <lineage>
        <taxon>Bacteria</taxon>
        <taxon>Candidatus Wildermuthiibacteriota</taxon>
    </lineage>
</organism>
<protein>
    <recommendedName>
        <fullName evidence="2">DUF8128 domain-containing protein</fullName>
    </recommendedName>
</protein>
<feature type="region of interest" description="Disordered" evidence="1">
    <location>
        <begin position="423"/>
        <end position="442"/>
    </location>
</feature>
<dbReference type="InterPro" id="IPR058441">
    <property type="entry name" value="DUF8128"/>
</dbReference>
<reference evidence="3 4" key="1">
    <citation type="journal article" date="2016" name="Nat. Commun.">
        <title>Thousands of microbial genomes shed light on interconnected biogeochemical processes in an aquifer system.</title>
        <authorList>
            <person name="Anantharaman K."/>
            <person name="Brown C.T."/>
            <person name="Hug L.A."/>
            <person name="Sharon I."/>
            <person name="Castelle C.J."/>
            <person name="Probst A.J."/>
            <person name="Thomas B.C."/>
            <person name="Singh A."/>
            <person name="Wilkins M.J."/>
            <person name="Karaoz U."/>
            <person name="Brodie E.L."/>
            <person name="Williams K.H."/>
            <person name="Hubbard S.S."/>
            <person name="Banfield J.F."/>
        </authorList>
    </citation>
    <scope>NUCLEOTIDE SEQUENCE [LARGE SCALE GENOMIC DNA]</scope>
</reference>
<dbReference type="EMBL" id="MHUH01000021">
    <property type="protein sequence ID" value="OHA73238.1"/>
    <property type="molecule type" value="Genomic_DNA"/>
</dbReference>
<evidence type="ECO:0000313" key="4">
    <source>
        <dbReference type="Proteomes" id="UP000178421"/>
    </source>
</evidence>
<feature type="domain" description="DUF8128" evidence="2">
    <location>
        <begin position="104"/>
        <end position="329"/>
    </location>
</feature>
<sequence>MEVTETFFRLTFPFIQFLWEFAKTWWWVFAPFFLWPTARYFWRWWRMYKFELTVRRIVLEIKIPPDVEKPIKAMESVFAGWWQIHDPPNFRETWLDGQYQFGFSLELVSTEGNVHFYIRIPEQSRRIMEPVLYAQFPDAELTEVEDYTKLVPRNVPNKEWRMWGATFKLEKSDVYPLRTYKRFFEEKEDIRAEQRVDPVGSLVEGMSQLGEGEHLWIQFLLTPRAPAETDIYKRGKAEVDKLVHRITEGKGGEPTISITEDIRAVGHMLTTGEDTERKMTGAKEEQQGLMAPELRLTTGERDVVTAIEEKISKQMFNTTARFVYLARAEKYLGITKVLPFQYMQQFNAVNLNFVRALQTTKVYTVKTFFLDERKRYIRRRRLFRLYCSRDNFFWPRGGGTFMLNIEELATMFHFPGRGVFPSGTMPRVETRKGEAPRGLPLE</sequence>
<dbReference type="Pfam" id="PF26449">
    <property type="entry name" value="DUF8128"/>
    <property type="match status" value="1"/>
</dbReference>
<accession>A0A1G2RL72</accession>
<dbReference type="AlphaFoldDB" id="A0A1G2RL72"/>
<gene>
    <name evidence="3" type="ORF">A2940_00790</name>
</gene>
<dbReference type="Proteomes" id="UP000178421">
    <property type="component" value="Unassembled WGS sequence"/>
</dbReference>
<evidence type="ECO:0000313" key="3">
    <source>
        <dbReference type="EMBL" id="OHA73238.1"/>
    </source>
</evidence>
<comment type="caution">
    <text evidence="3">The sequence shown here is derived from an EMBL/GenBank/DDBJ whole genome shotgun (WGS) entry which is preliminary data.</text>
</comment>
<name>A0A1G2RL72_9BACT</name>